<proteinExistence type="predicted"/>
<dbReference type="OrthoDB" id="2804213at2759"/>
<dbReference type="InParanoid" id="K5V4E3"/>
<feature type="domain" description="DUF6533" evidence="2">
    <location>
        <begin position="37"/>
        <end position="75"/>
    </location>
</feature>
<dbReference type="Proteomes" id="UP000008370">
    <property type="component" value="Unassembled WGS sequence"/>
</dbReference>
<dbReference type="AlphaFoldDB" id="K5V4E3"/>
<reference evidence="3 4" key="1">
    <citation type="journal article" date="2012" name="BMC Genomics">
        <title>Comparative genomics of the white-rot fungi, Phanerochaete carnosa and P. chrysosporium, to elucidate the genetic basis of the distinct wood types they colonize.</title>
        <authorList>
            <person name="Suzuki H."/>
            <person name="MacDonald J."/>
            <person name="Syed K."/>
            <person name="Salamov A."/>
            <person name="Hori C."/>
            <person name="Aerts A."/>
            <person name="Henrissat B."/>
            <person name="Wiebenga A."/>
            <person name="vanKuyk P.A."/>
            <person name="Barry K."/>
            <person name="Lindquist E."/>
            <person name="LaButti K."/>
            <person name="Lapidus A."/>
            <person name="Lucas S."/>
            <person name="Coutinho P."/>
            <person name="Gong Y."/>
            <person name="Samejima M."/>
            <person name="Mahadevan R."/>
            <person name="Abou-Zaid M."/>
            <person name="de Vries R.P."/>
            <person name="Igarashi K."/>
            <person name="Yadav J.S."/>
            <person name="Grigoriev I.V."/>
            <person name="Master E.R."/>
        </authorList>
    </citation>
    <scope>NUCLEOTIDE SEQUENCE [LARGE SCALE GENOMIC DNA]</scope>
    <source>
        <strain evidence="3 4">HHB-10118-sp</strain>
    </source>
</reference>
<name>K5V4E3_PHACS</name>
<sequence length="395" mass="44888">MINWEKLFGSDVWQTLSPGDHIDLIELVERNISANIVACSALTWAIYDTFLTIGRESRYVWSRKPAATTAIYVANLRLHSCRVQGIVGLVVFMLVYISQAAFSALRLFAIRDRSLKLAVFVFNLHIPPLILDVLWSPYRIPDAYLAIEYFPGCYLMYNSSYMIPLITAFILRRAMTLATDIIVLLLTWTKTYHIRREVRSFGINASISTLLLRDGNFTGFLDLCGAYMLRIPCPQRLRLDDGSTLLIDYSSLFLQVFRSITVCHFILHLREVYLTGSDENTSSPLASSFLQFASHAIGNLGAPLDLACDDDDAEDTKWVSRNPLAVGLPIMSEPEEHDALYQVARTSLQSTPEIKDVFDDDKYAQRYLLLVRRKNTGDELYNDITPETHSFLVEE</sequence>
<organism evidence="3 4">
    <name type="scientific">Phanerochaete carnosa (strain HHB-10118-sp)</name>
    <name type="common">White-rot fungus</name>
    <name type="synonym">Peniophora carnosa</name>
    <dbReference type="NCBI Taxonomy" id="650164"/>
    <lineage>
        <taxon>Eukaryota</taxon>
        <taxon>Fungi</taxon>
        <taxon>Dikarya</taxon>
        <taxon>Basidiomycota</taxon>
        <taxon>Agaricomycotina</taxon>
        <taxon>Agaricomycetes</taxon>
        <taxon>Polyporales</taxon>
        <taxon>Phanerochaetaceae</taxon>
        <taxon>Phanerochaete</taxon>
    </lineage>
</organism>
<evidence type="ECO:0000313" key="3">
    <source>
        <dbReference type="EMBL" id="EKM57476.1"/>
    </source>
</evidence>
<keyword evidence="1" id="KW-0472">Membrane</keyword>
<dbReference type="Pfam" id="PF20151">
    <property type="entry name" value="DUF6533"/>
    <property type="match status" value="1"/>
</dbReference>
<evidence type="ECO:0000256" key="1">
    <source>
        <dbReference type="SAM" id="Phobius"/>
    </source>
</evidence>
<protein>
    <recommendedName>
        <fullName evidence="2">DUF6533 domain-containing protein</fullName>
    </recommendedName>
</protein>
<dbReference type="EMBL" id="JH930470">
    <property type="protein sequence ID" value="EKM57476.1"/>
    <property type="molecule type" value="Genomic_DNA"/>
</dbReference>
<feature type="transmembrane region" description="Helical" evidence="1">
    <location>
        <begin position="117"/>
        <end position="135"/>
    </location>
</feature>
<keyword evidence="1" id="KW-0812">Transmembrane</keyword>
<gene>
    <name evidence="3" type="ORF">PHACADRAFT_158552</name>
</gene>
<dbReference type="GeneID" id="18909109"/>
<dbReference type="InterPro" id="IPR045340">
    <property type="entry name" value="DUF6533"/>
</dbReference>
<keyword evidence="4" id="KW-1185">Reference proteome</keyword>
<feature type="transmembrane region" description="Helical" evidence="1">
    <location>
        <begin position="86"/>
        <end position="105"/>
    </location>
</feature>
<keyword evidence="1" id="KW-1133">Transmembrane helix</keyword>
<accession>K5V4E3</accession>
<evidence type="ECO:0000313" key="4">
    <source>
        <dbReference type="Proteomes" id="UP000008370"/>
    </source>
</evidence>
<evidence type="ECO:0000259" key="2">
    <source>
        <dbReference type="Pfam" id="PF20151"/>
    </source>
</evidence>
<dbReference type="RefSeq" id="XP_007392827.1">
    <property type="nucleotide sequence ID" value="XM_007392765.1"/>
</dbReference>
<dbReference type="HOGENOM" id="CLU_698505_0_0_1"/>
<dbReference type="KEGG" id="pco:PHACADRAFT_158552"/>